<feature type="transmembrane region" description="Helical" evidence="4">
    <location>
        <begin position="427"/>
        <end position="449"/>
    </location>
</feature>
<evidence type="ECO:0000313" key="7">
    <source>
        <dbReference type="Proteomes" id="UP000604273"/>
    </source>
</evidence>
<comment type="caution">
    <text evidence="6">The sequence shown here is derived from an EMBL/GenBank/DDBJ whole genome shotgun (WGS) entry which is preliminary data.</text>
</comment>
<feature type="transmembrane region" description="Helical" evidence="4">
    <location>
        <begin position="216"/>
        <end position="239"/>
    </location>
</feature>
<feature type="transmembrane region" description="Helical" evidence="4">
    <location>
        <begin position="306"/>
        <end position="323"/>
    </location>
</feature>
<dbReference type="PANTHER" id="PTHR11360:SF230">
    <property type="entry name" value="MONOCARBOXYLATE TRANSPORTER, PUTATIVE (AFU_ORTHOLOGUE AFUA_2G12790)-RELATED"/>
    <property type="match status" value="1"/>
</dbReference>
<keyword evidence="4" id="KW-0812">Transmembrane</keyword>
<dbReference type="EMBL" id="JABFAI010000143">
    <property type="protein sequence ID" value="KAF4953023.1"/>
    <property type="molecule type" value="Genomic_DNA"/>
</dbReference>
<name>A0A8H4T7Y9_9HYPO</name>
<dbReference type="PROSITE" id="PS50850">
    <property type="entry name" value="MFS"/>
    <property type="match status" value="1"/>
</dbReference>
<comment type="similarity">
    <text evidence="2">Belongs to the major facilitator superfamily. Monocarboxylate porter (TC 2.A.1.13) family.</text>
</comment>
<feature type="domain" description="Major facilitator superfamily (MFS) profile" evidence="5">
    <location>
        <begin position="56"/>
        <end position="453"/>
    </location>
</feature>
<feature type="transmembrane region" description="Helical" evidence="4">
    <location>
        <begin position="55"/>
        <end position="78"/>
    </location>
</feature>
<dbReference type="AlphaFoldDB" id="A0A8H4T7Y9"/>
<dbReference type="OrthoDB" id="6499973at2759"/>
<accession>A0A8H4T7Y9</accession>
<dbReference type="InterPro" id="IPR020846">
    <property type="entry name" value="MFS_dom"/>
</dbReference>
<gene>
    <name evidence="6" type="ORF">FGADI_6293</name>
</gene>
<dbReference type="SUPFAM" id="SSF103473">
    <property type="entry name" value="MFS general substrate transporter"/>
    <property type="match status" value="1"/>
</dbReference>
<dbReference type="InterPro" id="IPR036259">
    <property type="entry name" value="MFS_trans_sf"/>
</dbReference>
<sequence length="460" mass="49292">MVTQQEADSQCRKNNPDFDVEGCLPLVTISLQDEEEDSDSYSSEISQRIDNESDWGAWICVLGSLLFLMSSAGFNASVGIVQSYFGLNQLKDNSMSEIGWIPGTYMFLSMAPCFLYGSLLDRYGPLVLSAVGCICSVASFVLMAESKTYWQFMLCLGILGSIGTGIKCTVAVGVVGKLFVRRRGLAIGTAVMGASLGATVFPLVLRSTFESLGWAWSMRIVAIVVSCLTSVGFVCFLPFKRLALFIANKQDKVEQSGPAFSLSAWKNPSFDFVSCGLSLMEFVNCGIGCLLPAMATGAGLTSQDGYTLFAIMGGCSCISRVVIGPLSDRVGGINSMVGTLVLTTASICAFLIPFRTTSAPLLYVFSAIWGLLGGSFYALSPVIVGNTCEQKDYARFYGSIHFFAALWVLAANPVSGIMLEKAGAKPLAFFFLGIVVLAVVSIIVARGLLLRSFTTLRARI</sequence>
<evidence type="ECO:0000256" key="1">
    <source>
        <dbReference type="ARBA" id="ARBA00004141"/>
    </source>
</evidence>
<feature type="transmembrane region" description="Helical" evidence="4">
    <location>
        <begin position="150"/>
        <end position="172"/>
    </location>
</feature>
<evidence type="ECO:0000259" key="5">
    <source>
        <dbReference type="PROSITE" id="PS50850"/>
    </source>
</evidence>
<dbReference type="PANTHER" id="PTHR11360">
    <property type="entry name" value="MONOCARBOXYLATE TRANSPORTER"/>
    <property type="match status" value="1"/>
</dbReference>
<keyword evidence="3" id="KW-0325">Glycoprotein</keyword>
<keyword evidence="7" id="KW-1185">Reference proteome</keyword>
<proteinExistence type="inferred from homology"/>
<evidence type="ECO:0000313" key="6">
    <source>
        <dbReference type="EMBL" id="KAF4953023.1"/>
    </source>
</evidence>
<reference evidence="6" key="1">
    <citation type="journal article" date="2020" name="BMC Genomics">
        <title>Correction to: Identification and distribution of gene clusters required for synthesis of sphingolipid metabolism inhibitors in diverse species of the filamentous fungus Fusarium.</title>
        <authorList>
            <person name="Kim H.S."/>
            <person name="Lohmar J.M."/>
            <person name="Busman M."/>
            <person name="Brown D.W."/>
            <person name="Naumann T.A."/>
            <person name="Divon H.H."/>
            <person name="Lysoe E."/>
            <person name="Uhlig S."/>
            <person name="Proctor R.H."/>
        </authorList>
    </citation>
    <scope>NUCLEOTIDE SEQUENCE</scope>
    <source>
        <strain evidence="6">NRRL 45417</strain>
    </source>
</reference>
<dbReference type="InterPro" id="IPR050327">
    <property type="entry name" value="Proton-linked_MCT"/>
</dbReference>
<dbReference type="Gene3D" id="1.20.1250.20">
    <property type="entry name" value="MFS general substrate transporter like domains"/>
    <property type="match status" value="1"/>
</dbReference>
<keyword evidence="4" id="KW-1133">Transmembrane helix</keyword>
<dbReference type="GO" id="GO:0016020">
    <property type="term" value="C:membrane"/>
    <property type="evidence" value="ECO:0007669"/>
    <property type="project" value="UniProtKB-SubCell"/>
</dbReference>
<protein>
    <recommendedName>
        <fullName evidence="5">Major facilitator superfamily (MFS) profile domain-containing protein</fullName>
    </recommendedName>
</protein>
<dbReference type="Pfam" id="PF07690">
    <property type="entry name" value="MFS_1"/>
    <property type="match status" value="1"/>
</dbReference>
<feature type="transmembrane region" description="Helical" evidence="4">
    <location>
        <begin position="184"/>
        <end position="204"/>
    </location>
</feature>
<feature type="transmembrane region" description="Helical" evidence="4">
    <location>
        <begin position="396"/>
        <end position="415"/>
    </location>
</feature>
<dbReference type="GO" id="GO:0022857">
    <property type="term" value="F:transmembrane transporter activity"/>
    <property type="evidence" value="ECO:0007669"/>
    <property type="project" value="InterPro"/>
</dbReference>
<feature type="transmembrane region" description="Helical" evidence="4">
    <location>
        <begin position="126"/>
        <end position="144"/>
    </location>
</feature>
<organism evidence="6 7">
    <name type="scientific">Fusarium gaditjirri</name>
    <dbReference type="NCBI Taxonomy" id="282569"/>
    <lineage>
        <taxon>Eukaryota</taxon>
        <taxon>Fungi</taxon>
        <taxon>Dikarya</taxon>
        <taxon>Ascomycota</taxon>
        <taxon>Pezizomycotina</taxon>
        <taxon>Sordariomycetes</taxon>
        <taxon>Hypocreomycetidae</taxon>
        <taxon>Hypocreales</taxon>
        <taxon>Nectriaceae</taxon>
        <taxon>Fusarium</taxon>
        <taxon>Fusarium nisikadoi species complex</taxon>
    </lineage>
</organism>
<feature type="transmembrane region" description="Helical" evidence="4">
    <location>
        <begin position="360"/>
        <end position="384"/>
    </location>
</feature>
<dbReference type="Proteomes" id="UP000604273">
    <property type="component" value="Unassembled WGS sequence"/>
</dbReference>
<feature type="transmembrane region" description="Helical" evidence="4">
    <location>
        <begin position="335"/>
        <end position="354"/>
    </location>
</feature>
<evidence type="ECO:0000256" key="4">
    <source>
        <dbReference type="SAM" id="Phobius"/>
    </source>
</evidence>
<feature type="transmembrane region" description="Helical" evidence="4">
    <location>
        <begin position="272"/>
        <end position="294"/>
    </location>
</feature>
<dbReference type="InterPro" id="IPR011701">
    <property type="entry name" value="MFS"/>
</dbReference>
<reference evidence="6" key="2">
    <citation type="submission" date="2020-05" db="EMBL/GenBank/DDBJ databases">
        <authorList>
            <person name="Kim H.-S."/>
            <person name="Proctor R.H."/>
            <person name="Brown D.W."/>
        </authorList>
    </citation>
    <scope>NUCLEOTIDE SEQUENCE</scope>
    <source>
        <strain evidence="6">NRRL 45417</strain>
    </source>
</reference>
<keyword evidence="4" id="KW-0472">Membrane</keyword>
<comment type="subcellular location">
    <subcellularLocation>
        <location evidence="1">Membrane</location>
        <topology evidence="1">Multi-pass membrane protein</topology>
    </subcellularLocation>
</comment>
<feature type="transmembrane region" description="Helical" evidence="4">
    <location>
        <begin position="98"/>
        <end position="119"/>
    </location>
</feature>
<evidence type="ECO:0000256" key="2">
    <source>
        <dbReference type="ARBA" id="ARBA00006727"/>
    </source>
</evidence>
<evidence type="ECO:0000256" key="3">
    <source>
        <dbReference type="ARBA" id="ARBA00023180"/>
    </source>
</evidence>